<reference evidence="3 4" key="1">
    <citation type="journal article" date="2019" name="Nat. Ecol. Evol.">
        <title>Megaphylogeny resolves global patterns of mushroom evolution.</title>
        <authorList>
            <person name="Varga T."/>
            <person name="Krizsan K."/>
            <person name="Foldi C."/>
            <person name="Dima B."/>
            <person name="Sanchez-Garcia M."/>
            <person name="Sanchez-Ramirez S."/>
            <person name="Szollosi G.J."/>
            <person name="Szarkandi J.G."/>
            <person name="Papp V."/>
            <person name="Albert L."/>
            <person name="Andreopoulos W."/>
            <person name="Angelini C."/>
            <person name="Antonin V."/>
            <person name="Barry K.W."/>
            <person name="Bougher N.L."/>
            <person name="Buchanan P."/>
            <person name="Buyck B."/>
            <person name="Bense V."/>
            <person name="Catcheside P."/>
            <person name="Chovatia M."/>
            <person name="Cooper J."/>
            <person name="Damon W."/>
            <person name="Desjardin D."/>
            <person name="Finy P."/>
            <person name="Geml J."/>
            <person name="Haridas S."/>
            <person name="Hughes K."/>
            <person name="Justo A."/>
            <person name="Karasinski D."/>
            <person name="Kautmanova I."/>
            <person name="Kiss B."/>
            <person name="Kocsube S."/>
            <person name="Kotiranta H."/>
            <person name="LaButti K.M."/>
            <person name="Lechner B.E."/>
            <person name="Liimatainen K."/>
            <person name="Lipzen A."/>
            <person name="Lukacs Z."/>
            <person name="Mihaltcheva S."/>
            <person name="Morgado L.N."/>
            <person name="Niskanen T."/>
            <person name="Noordeloos M.E."/>
            <person name="Ohm R.A."/>
            <person name="Ortiz-Santana B."/>
            <person name="Ovrebo C."/>
            <person name="Racz N."/>
            <person name="Riley R."/>
            <person name="Savchenko A."/>
            <person name="Shiryaev A."/>
            <person name="Soop K."/>
            <person name="Spirin V."/>
            <person name="Szebenyi C."/>
            <person name="Tomsovsky M."/>
            <person name="Tulloss R.E."/>
            <person name="Uehling J."/>
            <person name="Grigoriev I.V."/>
            <person name="Vagvolgyi C."/>
            <person name="Papp T."/>
            <person name="Martin F.M."/>
            <person name="Miettinen O."/>
            <person name="Hibbett D.S."/>
            <person name="Nagy L.G."/>
        </authorList>
    </citation>
    <scope>NUCLEOTIDE SEQUENCE [LARGE SCALE GENOMIC DNA]</scope>
    <source>
        <strain evidence="3 4">CBS 121175</strain>
    </source>
</reference>
<protein>
    <submittedName>
        <fullName evidence="3">Uncharacterized protein</fullName>
    </submittedName>
</protein>
<accession>A0A5C3L655</accession>
<feature type="region of interest" description="Disordered" evidence="1">
    <location>
        <begin position="130"/>
        <end position="164"/>
    </location>
</feature>
<dbReference type="AlphaFoldDB" id="A0A5C3L655"/>
<dbReference type="OrthoDB" id="3266934at2759"/>
<feature type="compositionally biased region" description="Low complexity" evidence="1">
    <location>
        <begin position="441"/>
        <end position="470"/>
    </location>
</feature>
<gene>
    <name evidence="3" type="ORF">FA15DRAFT_700961</name>
</gene>
<dbReference type="EMBL" id="ML210155">
    <property type="protein sequence ID" value="TFK28514.1"/>
    <property type="molecule type" value="Genomic_DNA"/>
</dbReference>
<feature type="region of interest" description="Disordered" evidence="1">
    <location>
        <begin position="304"/>
        <end position="547"/>
    </location>
</feature>
<feature type="compositionally biased region" description="Low complexity" evidence="1">
    <location>
        <begin position="144"/>
        <end position="157"/>
    </location>
</feature>
<evidence type="ECO:0000313" key="3">
    <source>
        <dbReference type="EMBL" id="TFK28514.1"/>
    </source>
</evidence>
<evidence type="ECO:0000313" key="4">
    <source>
        <dbReference type="Proteomes" id="UP000307440"/>
    </source>
</evidence>
<feature type="compositionally biased region" description="Basic and acidic residues" evidence="1">
    <location>
        <begin position="359"/>
        <end position="370"/>
    </location>
</feature>
<feature type="region of interest" description="Disordered" evidence="1">
    <location>
        <begin position="227"/>
        <end position="285"/>
    </location>
</feature>
<proteinExistence type="predicted"/>
<keyword evidence="2" id="KW-1133">Transmembrane helix</keyword>
<feature type="compositionally biased region" description="Polar residues" evidence="1">
    <location>
        <begin position="375"/>
        <end position="397"/>
    </location>
</feature>
<dbReference type="STRING" id="230819.A0A5C3L655"/>
<organism evidence="3 4">
    <name type="scientific">Coprinopsis marcescibilis</name>
    <name type="common">Agaric fungus</name>
    <name type="synonym">Psathyrella marcescibilis</name>
    <dbReference type="NCBI Taxonomy" id="230819"/>
    <lineage>
        <taxon>Eukaryota</taxon>
        <taxon>Fungi</taxon>
        <taxon>Dikarya</taxon>
        <taxon>Basidiomycota</taxon>
        <taxon>Agaricomycotina</taxon>
        <taxon>Agaricomycetes</taxon>
        <taxon>Agaricomycetidae</taxon>
        <taxon>Agaricales</taxon>
        <taxon>Agaricineae</taxon>
        <taxon>Psathyrellaceae</taxon>
        <taxon>Coprinopsis</taxon>
    </lineage>
</organism>
<evidence type="ECO:0000256" key="1">
    <source>
        <dbReference type="SAM" id="MobiDB-lite"/>
    </source>
</evidence>
<feature type="transmembrane region" description="Helical" evidence="2">
    <location>
        <begin position="174"/>
        <end position="195"/>
    </location>
</feature>
<feature type="compositionally biased region" description="Polar residues" evidence="1">
    <location>
        <begin position="252"/>
        <end position="267"/>
    </location>
</feature>
<keyword evidence="2" id="KW-0812">Transmembrane</keyword>
<sequence length="547" mass="58099">MVRPQLTFVPAKGSLDGGIQQNELNKRQIPIPITLLFESIEPLRTCEAALFEWFYHGDGDLIMSLKVTSFGSDAVDITITNNLVTTLDPDLDTNTFVWPSVDVPPGTYNVTALIPSADFSRTSPGFQVIPGDDTSCLPPPPASPTDSNPDPDPSTIPALPGKVPEKTRLNTGTIVGIVLGGLALLIACLAAFFFLRRKQRRSVHGKQGGIGVVRGWNGLGSADSRTAYGKKVNPANHGGRSRRLSSARGNHRSNTGSMGPILMTNSDEAIGGNPSEEKLGGRASRKNSLMNSYEDHDSALALAQLPTLHHRNASRDSRNELGMGRNISSSSHAVHEIGGMSSGRRPSYPDSVDLGLIGDRTRHTSTDARARQYPRVQTSDVSVSRNPSLTATSATHDSPTRGDMASPSPATSAEAKKAHRASLGPRPKRKPVPAYDANEVPLPVTSSSAPSSSALAAQPASFSSSPLSHSPLDESVDHHSQSHQSQPSPSPQPHYSTRNVTSSRPGTGDSDSNVNVLQNKSSFGPGGVEGKQLHYLMPDLPPGACRR</sequence>
<evidence type="ECO:0000256" key="2">
    <source>
        <dbReference type="SAM" id="Phobius"/>
    </source>
</evidence>
<feature type="compositionally biased region" description="Basic and acidic residues" evidence="1">
    <location>
        <begin position="471"/>
        <end position="480"/>
    </location>
</feature>
<keyword evidence="4" id="KW-1185">Reference proteome</keyword>
<feature type="compositionally biased region" description="Basic residues" evidence="1">
    <location>
        <begin position="239"/>
        <end position="251"/>
    </location>
</feature>
<feature type="compositionally biased region" description="Polar residues" evidence="1">
    <location>
        <begin position="495"/>
        <end position="522"/>
    </location>
</feature>
<name>A0A5C3L655_COPMA</name>
<keyword evidence="2" id="KW-0472">Membrane</keyword>
<dbReference type="Proteomes" id="UP000307440">
    <property type="component" value="Unassembled WGS sequence"/>
</dbReference>